<organism evidence="3 4">
    <name type="scientific">Oikopleura dioica</name>
    <name type="common">Tunicate</name>
    <dbReference type="NCBI Taxonomy" id="34765"/>
    <lineage>
        <taxon>Eukaryota</taxon>
        <taxon>Metazoa</taxon>
        <taxon>Chordata</taxon>
        <taxon>Tunicata</taxon>
        <taxon>Appendicularia</taxon>
        <taxon>Copelata</taxon>
        <taxon>Oikopleuridae</taxon>
        <taxon>Oikopleura</taxon>
    </lineage>
</organism>
<dbReference type="InterPro" id="IPR032870">
    <property type="entry name" value="ALKBH7-like"/>
</dbReference>
<dbReference type="PANTHER" id="PTHR21052">
    <property type="entry name" value="SPERMATOGENESIS ASSOCIATED 11-RELATED"/>
    <property type="match status" value="1"/>
</dbReference>
<gene>
    <name evidence="3" type="ORF">GSOID_T00008405001</name>
</gene>
<keyword evidence="4" id="KW-1185">Reference proteome</keyword>
<protein>
    <submittedName>
        <fullName evidence="3">Uncharacterized protein</fullName>
    </submittedName>
</protein>
<evidence type="ECO:0000313" key="3">
    <source>
        <dbReference type="EMBL" id="CBY19394.1"/>
    </source>
</evidence>
<reference evidence="3 4" key="1">
    <citation type="journal article" date="2010" name="Science">
        <title>Plasticity of animal genome architecture unmasked by rapid evolution of a pelagic tunicate.</title>
        <authorList>
            <person name="Denoeud F."/>
            <person name="Henriet S."/>
            <person name="Mungpakdee S."/>
            <person name="Aury J.M."/>
            <person name="Da Silva C."/>
            <person name="Brinkmann H."/>
            <person name="Mikhaleva J."/>
            <person name="Olsen L.C."/>
            <person name="Jubin C."/>
            <person name="Canestro C."/>
            <person name="Bouquet J.M."/>
            <person name="Danks G."/>
            <person name="Poulain J."/>
            <person name="Campsteijn C."/>
            <person name="Adamski M."/>
            <person name="Cross I."/>
            <person name="Yadetie F."/>
            <person name="Muffato M."/>
            <person name="Louis A."/>
            <person name="Butcher S."/>
            <person name="Tsagkogeorga G."/>
            <person name="Konrad A."/>
            <person name="Singh S."/>
            <person name="Jensen M.F."/>
            <person name="Cong E.H."/>
            <person name="Eikeseth-Otteraa H."/>
            <person name="Noel B."/>
            <person name="Anthouard V."/>
            <person name="Porcel B.M."/>
            <person name="Kachouri-Lafond R."/>
            <person name="Nishino A."/>
            <person name="Ugolini M."/>
            <person name="Chourrout P."/>
            <person name="Nishida H."/>
            <person name="Aasland R."/>
            <person name="Huzurbazar S."/>
            <person name="Westhof E."/>
            <person name="Delsuc F."/>
            <person name="Lehrach H."/>
            <person name="Reinhardt R."/>
            <person name="Weissenbach J."/>
            <person name="Roy S.W."/>
            <person name="Artiguenave F."/>
            <person name="Postlethwait J.H."/>
            <person name="Manak J.R."/>
            <person name="Thompson E.M."/>
            <person name="Jaillon O."/>
            <person name="Du Pasquier L."/>
            <person name="Boudinot P."/>
            <person name="Liberles D.A."/>
            <person name="Volff J.N."/>
            <person name="Philippe H."/>
            <person name="Lenhard B."/>
            <person name="Roest Crollius H."/>
            <person name="Wincker P."/>
            <person name="Chourrout D."/>
        </authorList>
    </citation>
    <scope>NUCLEOTIDE SEQUENCE [LARGE SCALE GENOMIC DNA]</scope>
</reference>
<sequence length="86" mass="10072">MRGVVPRYSLYCMADEARYYFTHEILKSDTSFFNGAKIDKSRRISIIQRIEPEAKGGSLFENHGTLHEEDVEDDDERHFPELPPLR</sequence>
<dbReference type="OrthoDB" id="28127at2759"/>
<dbReference type="PANTHER" id="PTHR21052:SF0">
    <property type="entry name" value="ALPHA-KETOGLUTARATE-DEPENDENT DIOXYGENASE ALKB HOMOLOG 7, MITOCHONDRIAL"/>
    <property type="match status" value="1"/>
</dbReference>
<feature type="region of interest" description="Disordered" evidence="2">
    <location>
        <begin position="55"/>
        <end position="86"/>
    </location>
</feature>
<name>E4XE05_OIKDI</name>
<comment type="cofactor">
    <cofactor evidence="1">
        <name>Fe(2+)</name>
        <dbReference type="ChEBI" id="CHEBI:29033"/>
    </cofactor>
</comment>
<dbReference type="EMBL" id="FN653040">
    <property type="protein sequence ID" value="CBY19394.1"/>
    <property type="molecule type" value="Genomic_DNA"/>
</dbReference>
<dbReference type="InParanoid" id="E4XE05"/>
<dbReference type="GO" id="GO:0005759">
    <property type="term" value="C:mitochondrial matrix"/>
    <property type="evidence" value="ECO:0007669"/>
    <property type="project" value="TreeGrafter"/>
</dbReference>
<dbReference type="Proteomes" id="UP000001307">
    <property type="component" value="Unassembled WGS sequence"/>
</dbReference>
<dbReference type="Gene3D" id="2.60.120.590">
    <property type="entry name" value="Alpha-ketoglutarate-dependent dioxygenase AlkB-like"/>
    <property type="match status" value="1"/>
</dbReference>
<dbReference type="InterPro" id="IPR037151">
    <property type="entry name" value="AlkB-like_sf"/>
</dbReference>
<dbReference type="AlphaFoldDB" id="E4XE05"/>
<dbReference type="GO" id="GO:0006631">
    <property type="term" value="P:fatty acid metabolic process"/>
    <property type="evidence" value="ECO:0007669"/>
    <property type="project" value="TreeGrafter"/>
</dbReference>
<evidence type="ECO:0000256" key="1">
    <source>
        <dbReference type="ARBA" id="ARBA00001954"/>
    </source>
</evidence>
<dbReference type="GO" id="GO:0006974">
    <property type="term" value="P:DNA damage response"/>
    <property type="evidence" value="ECO:0007669"/>
    <property type="project" value="InterPro"/>
</dbReference>
<evidence type="ECO:0000256" key="2">
    <source>
        <dbReference type="SAM" id="MobiDB-lite"/>
    </source>
</evidence>
<accession>E4XE05</accession>
<proteinExistence type="predicted"/>
<evidence type="ECO:0000313" key="4">
    <source>
        <dbReference type="Proteomes" id="UP000001307"/>
    </source>
</evidence>